<accession>A0ABR7ZXS8</accession>
<evidence type="ECO:0000313" key="1">
    <source>
        <dbReference type="EMBL" id="MBD2188778.1"/>
    </source>
</evidence>
<proteinExistence type="predicted"/>
<name>A0ABR7ZXS8_9CYAN</name>
<sequence length="127" mass="14958">MQGDAFPTPPIYAHHFQPRLIKSHSEQYEEESFYLNHLLSKIETLMTECSFEESKSFWAAADRMKIKHQVIESMQKIESLFLDLATNSIDAPELIEELSQSLLYTNEKSNRHRKLDMPRFPRLTDIK</sequence>
<keyword evidence="2" id="KW-1185">Reference proteome</keyword>
<evidence type="ECO:0000313" key="2">
    <source>
        <dbReference type="Proteomes" id="UP000642094"/>
    </source>
</evidence>
<dbReference type="EMBL" id="JACJQB010000022">
    <property type="protein sequence ID" value="MBD2188778.1"/>
    <property type="molecule type" value="Genomic_DNA"/>
</dbReference>
<gene>
    <name evidence="1" type="ORF">H6F41_11575</name>
</gene>
<organism evidence="1 2">
    <name type="scientific">Pseudanabaena mucicola FACHB-723</name>
    <dbReference type="NCBI Taxonomy" id="2692860"/>
    <lineage>
        <taxon>Bacteria</taxon>
        <taxon>Bacillati</taxon>
        <taxon>Cyanobacteriota</taxon>
        <taxon>Cyanophyceae</taxon>
        <taxon>Pseudanabaenales</taxon>
        <taxon>Pseudanabaenaceae</taxon>
        <taxon>Pseudanabaena</taxon>
    </lineage>
</organism>
<protein>
    <submittedName>
        <fullName evidence="1">Uncharacterized protein</fullName>
    </submittedName>
</protein>
<reference evidence="1 2" key="1">
    <citation type="journal article" date="2020" name="ISME J.">
        <title>Comparative genomics reveals insights into cyanobacterial evolution and habitat adaptation.</title>
        <authorList>
            <person name="Chen M.Y."/>
            <person name="Teng W.K."/>
            <person name="Zhao L."/>
            <person name="Hu C.X."/>
            <person name="Zhou Y.K."/>
            <person name="Han B.P."/>
            <person name="Song L.R."/>
            <person name="Shu W.S."/>
        </authorList>
    </citation>
    <scope>NUCLEOTIDE SEQUENCE [LARGE SCALE GENOMIC DNA]</scope>
    <source>
        <strain evidence="1 2">FACHB-723</strain>
    </source>
</reference>
<comment type="caution">
    <text evidence="1">The sequence shown here is derived from an EMBL/GenBank/DDBJ whole genome shotgun (WGS) entry which is preliminary data.</text>
</comment>
<dbReference type="Proteomes" id="UP000642094">
    <property type="component" value="Unassembled WGS sequence"/>
</dbReference>
<dbReference type="RefSeq" id="WP_190403628.1">
    <property type="nucleotide sequence ID" value="NZ_JACJQB010000022.1"/>
</dbReference>